<dbReference type="Proteomes" id="UP000199519">
    <property type="component" value="Unassembled WGS sequence"/>
</dbReference>
<proteinExistence type="predicted"/>
<dbReference type="RefSeq" id="WP_089719812.1">
    <property type="nucleotide sequence ID" value="NZ_FNBJ01000007.1"/>
</dbReference>
<accession>A0A1H9ZV94</accession>
<dbReference type="EMBL" id="FOHG01000008">
    <property type="protein sequence ID" value="SES85244.1"/>
    <property type="molecule type" value="Genomic_DNA"/>
</dbReference>
<evidence type="ECO:0000313" key="3">
    <source>
        <dbReference type="Proteomes" id="UP000198612"/>
    </source>
</evidence>
<sequence>MTYLKDKFQQQGYLTRDQLKEYVKINGISYNLVKKILSDLGIKIYDIEPGENKKSTSIVDIPMIIQSSFKLNHSSFIEEIQRDMRVAIEVAKHILLFGYSLPEDDVIYRSLLAARKKYSEQGNIPYCSVATGRIDEIVWKR</sequence>
<organism evidence="2 3">
    <name type="scientific">Halanaerobium congolense</name>
    <dbReference type="NCBI Taxonomy" id="54121"/>
    <lineage>
        <taxon>Bacteria</taxon>
        <taxon>Bacillati</taxon>
        <taxon>Bacillota</taxon>
        <taxon>Clostridia</taxon>
        <taxon>Halanaerobiales</taxon>
        <taxon>Halanaerobiaceae</taxon>
        <taxon>Halanaerobium</taxon>
    </lineage>
</organism>
<evidence type="ECO:0000313" key="2">
    <source>
        <dbReference type="EMBL" id="SES85244.1"/>
    </source>
</evidence>
<dbReference type="EMBL" id="FNBJ01000007">
    <property type="protein sequence ID" value="SDF18524.1"/>
    <property type="molecule type" value="Genomic_DNA"/>
</dbReference>
<evidence type="ECO:0000313" key="1">
    <source>
        <dbReference type="EMBL" id="SDF18524.1"/>
    </source>
</evidence>
<dbReference type="AlphaFoldDB" id="A0A1H9ZV94"/>
<gene>
    <name evidence="1" type="ORF">SAMN04488598_10792</name>
    <name evidence="2" type="ORF">SAMN04515652_10892</name>
</gene>
<reference evidence="3 4" key="1">
    <citation type="submission" date="2016-10" db="EMBL/GenBank/DDBJ databases">
        <authorList>
            <person name="Varghese N."/>
            <person name="Submissions S."/>
        </authorList>
    </citation>
    <scope>NUCLEOTIDE SEQUENCE [LARGE SCALE GENOMIC DNA]</scope>
    <source>
        <strain evidence="1 4">WG2</strain>
        <strain evidence="2 3">WG5</strain>
    </source>
</reference>
<name>A0A1H9ZV94_9FIRM</name>
<dbReference type="Proteomes" id="UP000198612">
    <property type="component" value="Unassembled WGS sequence"/>
</dbReference>
<protein>
    <submittedName>
        <fullName evidence="2">Uncharacterized protein</fullName>
    </submittedName>
</protein>
<evidence type="ECO:0000313" key="4">
    <source>
        <dbReference type="Proteomes" id="UP000199519"/>
    </source>
</evidence>
<keyword evidence="4" id="KW-1185">Reference proteome</keyword>